<accession>A0A8U1F0H2</accession>
<gene>
    <name evidence="3" type="primary">LOC120061537</name>
</gene>
<feature type="region of interest" description="Disordered" evidence="1">
    <location>
        <begin position="104"/>
        <end position="128"/>
    </location>
</feature>
<dbReference type="GeneID" id="120061537"/>
<keyword evidence="2" id="KW-1185">Reference proteome</keyword>
<evidence type="ECO:0000313" key="2">
    <source>
        <dbReference type="Proteomes" id="UP000808372"/>
    </source>
</evidence>
<feature type="compositionally biased region" description="Polar residues" evidence="1">
    <location>
        <begin position="210"/>
        <end position="220"/>
    </location>
</feature>
<sequence>MAGVDTALLVNDVCGQPLPWEHCCPWGFFDGKLFQTKLARAARDRLALFDMCEGQEELVSRVEKMRQAILDGINFTRPPPPLPPLSFLPPPPFYPPPPHYPPRPMGNMPLHHPHHPHHHPAQHRPRGFPGLQSIPPQGGKLEIAGMVVGQWAGNKPLHGRGGFNMQVVSVGAGSGRGKDIPVKAGRGVKKTHSPSSTSPTKPEEEEPNSGAVTQQLNGSPAASAIGQPLDLPPLAHPIPCALASRDNQTEEAPCCLDDCPSDGTLTKEA</sequence>
<protein>
    <submittedName>
        <fullName evidence="3">Constitutive coactivator of PPAR-gamma-like protein 2</fullName>
    </submittedName>
</protein>
<dbReference type="Proteomes" id="UP000808372">
    <property type="component" value="Chromosome 16"/>
</dbReference>
<evidence type="ECO:0000256" key="1">
    <source>
        <dbReference type="SAM" id="MobiDB-lite"/>
    </source>
</evidence>
<name>A0A8U1F0H2_SALNM</name>
<proteinExistence type="predicted"/>
<dbReference type="GO" id="GO:0005634">
    <property type="term" value="C:nucleus"/>
    <property type="evidence" value="ECO:0007669"/>
    <property type="project" value="TreeGrafter"/>
</dbReference>
<organism evidence="2 3">
    <name type="scientific">Salvelinus namaycush</name>
    <name type="common">Lake trout</name>
    <name type="synonym">Salmo namaycush</name>
    <dbReference type="NCBI Taxonomy" id="8040"/>
    <lineage>
        <taxon>Eukaryota</taxon>
        <taxon>Metazoa</taxon>
        <taxon>Chordata</taxon>
        <taxon>Craniata</taxon>
        <taxon>Vertebrata</taxon>
        <taxon>Euteleostomi</taxon>
        <taxon>Actinopterygii</taxon>
        <taxon>Neopterygii</taxon>
        <taxon>Teleostei</taxon>
        <taxon>Protacanthopterygii</taxon>
        <taxon>Salmoniformes</taxon>
        <taxon>Salmonidae</taxon>
        <taxon>Salmoninae</taxon>
        <taxon>Salvelinus</taxon>
    </lineage>
</organism>
<dbReference type="RefSeq" id="XP_038867382.1">
    <property type="nucleotide sequence ID" value="XM_039011454.1"/>
</dbReference>
<dbReference type="PANTHER" id="PTHR15976:SF15">
    <property type="entry name" value="CONSTITUTIVE COACTIVATOR OF PPAR-GAMMA-LIKE PROTEIN 2"/>
    <property type="match status" value="1"/>
</dbReference>
<feature type="compositionally biased region" description="Basic residues" evidence="1">
    <location>
        <begin position="111"/>
        <end position="126"/>
    </location>
</feature>
<dbReference type="PANTHER" id="PTHR15976">
    <property type="entry name" value="CONSTITUTIVE COACTIVATOR OF PEROXISOME PROLIFERATOR-ACTIVATED RECEPTOR GAMMA"/>
    <property type="match status" value="1"/>
</dbReference>
<dbReference type="AlphaFoldDB" id="A0A8U1F0H2"/>
<dbReference type="InterPro" id="IPR026784">
    <property type="entry name" value="Coact_PPARg"/>
</dbReference>
<feature type="region of interest" description="Disordered" evidence="1">
    <location>
        <begin position="172"/>
        <end position="237"/>
    </location>
</feature>
<evidence type="ECO:0000313" key="3">
    <source>
        <dbReference type="RefSeq" id="XP_038867382.1"/>
    </source>
</evidence>
<dbReference type="KEGG" id="snh:120061537"/>
<reference evidence="3" key="1">
    <citation type="submission" date="2025-08" db="UniProtKB">
        <authorList>
            <consortium name="RefSeq"/>
        </authorList>
    </citation>
    <scope>IDENTIFICATION</scope>
    <source>
        <tissue evidence="3">White muscle</tissue>
    </source>
</reference>